<dbReference type="WBParaSite" id="ACRNAN_scaffold16883.g13340.t1">
    <property type="protein sequence ID" value="ACRNAN_scaffold16883.g13340.t1"/>
    <property type="gene ID" value="ACRNAN_scaffold16883.g13340"/>
</dbReference>
<keyword evidence="2" id="KW-1185">Reference proteome</keyword>
<sequence>MTSITMSSITLIPEVGAENVSPKKDASNENLLSVSKDSKSPQNSEMREALSPIHSPSKDYNQMWKRVMEVEDKFRKQSL</sequence>
<evidence type="ECO:0000313" key="3">
    <source>
        <dbReference type="WBParaSite" id="ACRNAN_scaffold16883.g13340.t1"/>
    </source>
</evidence>
<feature type="compositionally biased region" description="Polar residues" evidence="1">
    <location>
        <begin position="28"/>
        <end position="44"/>
    </location>
</feature>
<evidence type="ECO:0000313" key="2">
    <source>
        <dbReference type="Proteomes" id="UP000887540"/>
    </source>
</evidence>
<reference evidence="3" key="1">
    <citation type="submission" date="2022-11" db="UniProtKB">
        <authorList>
            <consortium name="WormBaseParasite"/>
        </authorList>
    </citation>
    <scope>IDENTIFICATION</scope>
</reference>
<protein>
    <submittedName>
        <fullName evidence="3">Uncharacterized protein</fullName>
    </submittedName>
</protein>
<dbReference type="Proteomes" id="UP000887540">
    <property type="component" value="Unplaced"/>
</dbReference>
<feature type="compositionally biased region" description="Polar residues" evidence="1">
    <location>
        <begin position="1"/>
        <end position="10"/>
    </location>
</feature>
<proteinExistence type="predicted"/>
<dbReference type="AlphaFoldDB" id="A0A914D2J5"/>
<organism evidence="2 3">
    <name type="scientific">Acrobeloides nanus</name>
    <dbReference type="NCBI Taxonomy" id="290746"/>
    <lineage>
        <taxon>Eukaryota</taxon>
        <taxon>Metazoa</taxon>
        <taxon>Ecdysozoa</taxon>
        <taxon>Nematoda</taxon>
        <taxon>Chromadorea</taxon>
        <taxon>Rhabditida</taxon>
        <taxon>Tylenchina</taxon>
        <taxon>Cephalobomorpha</taxon>
        <taxon>Cephaloboidea</taxon>
        <taxon>Cephalobidae</taxon>
        <taxon>Acrobeloides</taxon>
    </lineage>
</organism>
<name>A0A914D2J5_9BILA</name>
<accession>A0A914D2J5</accession>
<evidence type="ECO:0000256" key="1">
    <source>
        <dbReference type="SAM" id="MobiDB-lite"/>
    </source>
</evidence>
<feature type="region of interest" description="Disordered" evidence="1">
    <location>
        <begin position="1"/>
        <end position="58"/>
    </location>
</feature>